<accession>A0AAE1HR65</accession>
<evidence type="ECO:0000313" key="2">
    <source>
        <dbReference type="EMBL" id="KAK3926006.1"/>
    </source>
</evidence>
<feature type="compositionally biased region" description="Basic and acidic residues" evidence="1">
    <location>
        <begin position="254"/>
        <end position="277"/>
    </location>
</feature>
<name>A0AAE1HR65_9NEOP</name>
<comment type="caution">
    <text evidence="2">The sequence shown here is derived from an EMBL/GenBank/DDBJ whole genome shotgun (WGS) entry which is preliminary data.</text>
</comment>
<feature type="compositionally biased region" description="Basic and acidic residues" evidence="1">
    <location>
        <begin position="1"/>
        <end position="27"/>
    </location>
</feature>
<dbReference type="Proteomes" id="UP001219518">
    <property type="component" value="Unassembled WGS sequence"/>
</dbReference>
<feature type="compositionally biased region" description="Basic and acidic residues" evidence="1">
    <location>
        <begin position="192"/>
        <end position="247"/>
    </location>
</feature>
<feature type="region of interest" description="Disordered" evidence="1">
    <location>
        <begin position="1"/>
        <end position="150"/>
    </location>
</feature>
<evidence type="ECO:0000313" key="3">
    <source>
        <dbReference type="Proteomes" id="UP001219518"/>
    </source>
</evidence>
<feature type="compositionally biased region" description="Acidic residues" evidence="1">
    <location>
        <begin position="112"/>
        <end position="125"/>
    </location>
</feature>
<reference evidence="2" key="2">
    <citation type="journal article" date="2023" name="BMC Genomics">
        <title>Pest status, molecular evolution, and epigenetic factors derived from the genome assembly of Frankliniella fusca, a thysanopteran phytovirus vector.</title>
        <authorList>
            <person name="Catto M.A."/>
            <person name="Labadie P.E."/>
            <person name="Jacobson A.L."/>
            <person name="Kennedy G.G."/>
            <person name="Srinivasan R."/>
            <person name="Hunt B.G."/>
        </authorList>
    </citation>
    <scope>NUCLEOTIDE SEQUENCE</scope>
    <source>
        <strain evidence="2">PL_HMW_Pooled</strain>
    </source>
</reference>
<feature type="compositionally biased region" description="Polar residues" evidence="1">
    <location>
        <begin position="129"/>
        <end position="146"/>
    </location>
</feature>
<reference evidence="2" key="1">
    <citation type="submission" date="2021-07" db="EMBL/GenBank/DDBJ databases">
        <authorList>
            <person name="Catto M.A."/>
            <person name="Jacobson A."/>
            <person name="Kennedy G."/>
            <person name="Labadie P."/>
            <person name="Hunt B.G."/>
            <person name="Srinivasan R."/>
        </authorList>
    </citation>
    <scope>NUCLEOTIDE SEQUENCE</scope>
    <source>
        <strain evidence="2">PL_HMW_Pooled</strain>
        <tissue evidence="2">Head</tissue>
    </source>
</reference>
<feature type="compositionally biased region" description="Polar residues" evidence="1">
    <location>
        <begin position="90"/>
        <end position="101"/>
    </location>
</feature>
<protein>
    <submittedName>
        <fullName evidence="2">UPF0134 protein</fullName>
    </submittedName>
</protein>
<evidence type="ECO:0000256" key="1">
    <source>
        <dbReference type="SAM" id="MobiDB-lite"/>
    </source>
</evidence>
<keyword evidence="3" id="KW-1185">Reference proteome</keyword>
<sequence length="298" mass="33713">MSGDREDANAELDKLGKDAKRTTKDPEECPASTSGQQVQVTRRSSRTTRNQTQDMITGTSTVSSTQRKRKSPVEFKSDVLLAKNRKVAETYSNRKVMNWLQSKGEGGKDKNDNDDDNDYEPEADRDDISSQSSGCSDILQNFNANNVRRKKARENLVKGIRSLSPSSSSSKEALKVQLREAQWKFKILYENSSEKQEIGADKQEKSADEQEKSAKKQEETADKQEERADKQEERADKQEERADKQEDNAENQEDNAKQNTDKHKELIKKQVAKKAEKTDDDDVSALSNSESLIGMNLR</sequence>
<dbReference type="AlphaFoldDB" id="A0AAE1HR65"/>
<feature type="compositionally biased region" description="Low complexity" evidence="1">
    <location>
        <begin position="36"/>
        <end position="53"/>
    </location>
</feature>
<gene>
    <name evidence="2" type="ORF">KUF71_014255</name>
</gene>
<proteinExistence type="predicted"/>
<feature type="compositionally biased region" description="Polar residues" evidence="1">
    <location>
        <begin position="54"/>
        <end position="65"/>
    </location>
</feature>
<organism evidence="2 3">
    <name type="scientific">Frankliniella fusca</name>
    <dbReference type="NCBI Taxonomy" id="407009"/>
    <lineage>
        <taxon>Eukaryota</taxon>
        <taxon>Metazoa</taxon>
        <taxon>Ecdysozoa</taxon>
        <taxon>Arthropoda</taxon>
        <taxon>Hexapoda</taxon>
        <taxon>Insecta</taxon>
        <taxon>Pterygota</taxon>
        <taxon>Neoptera</taxon>
        <taxon>Paraneoptera</taxon>
        <taxon>Thysanoptera</taxon>
        <taxon>Terebrantia</taxon>
        <taxon>Thripoidea</taxon>
        <taxon>Thripidae</taxon>
        <taxon>Frankliniella</taxon>
    </lineage>
</organism>
<feature type="region of interest" description="Disordered" evidence="1">
    <location>
        <begin position="190"/>
        <end position="298"/>
    </location>
</feature>
<dbReference type="EMBL" id="JAHWGI010001242">
    <property type="protein sequence ID" value="KAK3926006.1"/>
    <property type="molecule type" value="Genomic_DNA"/>
</dbReference>